<dbReference type="Proteomes" id="UP000248395">
    <property type="component" value="Unassembled WGS sequence"/>
</dbReference>
<name>A0A318JPQ0_9NEIS</name>
<feature type="region of interest" description="Disordered" evidence="1">
    <location>
        <begin position="1"/>
        <end position="30"/>
    </location>
</feature>
<sequence length="30" mass="3140">MGQAVINGNAYPIHQPGLQGGGLDAEFTRQ</sequence>
<gene>
    <name evidence="2" type="ORF">DFR38_101180</name>
</gene>
<comment type="caution">
    <text evidence="2">The sequence shown here is derived from an EMBL/GenBank/DDBJ whole genome shotgun (WGS) entry which is preliminary data.</text>
</comment>
<keyword evidence="3" id="KW-1185">Reference proteome</keyword>
<accession>A0A318JPQ0</accession>
<evidence type="ECO:0000313" key="2">
    <source>
        <dbReference type="EMBL" id="PXX51119.1"/>
    </source>
</evidence>
<proteinExistence type="predicted"/>
<evidence type="ECO:0000313" key="3">
    <source>
        <dbReference type="Proteomes" id="UP000248395"/>
    </source>
</evidence>
<protein>
    <submittedName>
        <fullName evidence="2">Uncharacterized protein</fullName>
    </submittedName>
</protein>
<reference evidence="2 3" key="1">
    <citation type="submission" date="2018-05" db="EMBL/GenBank/DDBJ databases">
        <title>Genomic Encyclopedia of Type Strains, Phase IV (KMG-IV): sequencing the most valuable type-strain genomes for metagenomic binning, comparative biology and taxonomic classification.</title>
        <authorList>
            <person name="Goeker M."/>
        </authorList>
    </citation>
    <scope>NUCLEOTIDE SEQUENCE [LARGE SCALE GENOMIC DNA]</scope>
    <source>
        <strain evidence="2 3">DSM 25134</strain>
    </source>
</reference>
<dbReference type="EMBL" id="QJKC01000001">
    <property type="protein sequence ID" value="PXX51119.1"/>
    <property type="molecule type" value="Genomic_DNA"/>
</dbReference>
<dbReference type="AlphaFoldDB" id="A0A318JPQ0"/>
<organism evidence="2 3">
    <name type="scientific">Aquitalea magnusonii</name>
    <dbReference type="NCBI Taxonomy" id="332411"/>
    <lineage>
        <taxon>Bacteria</taxon>
        <taxon>Pseudomonadati</taxon>
        <taxon>Pseudomonadota</taxon>
        <taxon>Betaproteobacteria</taxon>
        <taxon>Neisseriales</taxon>
        <taxon>Chromobacteriaceae</taxon>
        <taxon>Aquitalea</taxon>
    </lineage>
</organism>
<evidence type="ECO:0000256" key="1">
    <source>
        <dbReference type="SAM" id="MobiDB-lite"/>
    </source>
</evidence>